<feature type="region of interest" description="Disordered" evidence="13">
    <location>
        <begin position="1"/>
        <end position="25"/>
    </location>
</feature>
<keyword evidence="10 12" id="KW-0739">Sodium transport</keyword>
<keyword evidence="8 12" id="KW-0406">Ion transport</keyword>
<name>A0AAJ7SI32_9ACAR</name>
<dbReference type="GO" id="GO:0015280">
    <property type="term" value="F:ligand-gated sodium channel activity"/>
    <property type="evidence" value="ECO:0007669"/>
    <property type="project" value="TreeGrafter"/>
</dbReference>
<evidence type="ECO:0000256" key="13">
    <source>
        <dbReference type="SAM" id="MobiDB-lite"/>
    </source>
</evidence>
<sequence>MTTSSGERVPEDDKEAYQTPHKTRAPHALVADHLPGGADQPCDATDLMSTASSPILTRLRRRSGPQILRDTQGGENSPGMAFPGTNLPRDLIYPYSHDGKPAVISPTDYGLTVKLTKSQELKISCQKSWFRIRKWWRKKSVWVHEIAKIYQDGFFRSTIPSADVLANPRREPVRKLLWCAVLAPLIYFTVADLVDVIQSYMQYPVIYTYEYKTKDTLPFPDVTICNVNPFVRSKACDNTSILFTEKSVRNGDEIVKITPFCNQERRKNNPGICERLCGPNERAKQPNQFDTGIRAQLADWIKETIALGPEASREVSNLGHTMRSSVDKCSYASNTDCTTNMKRFKESMSLLYGSCFCFHCQERPKENMTDAVSEPLRAASFQEKQEWEEENKYYEYGTLSSPLSGLVIQLKTEVKDYLPTSNEVGFVAMIHEHNKGYSVCADAIYVLPGYTTYIGLNMATTKNLPPPYEDGCREDWPQALVQGTLEAHVPVMEPTTNSSSYVRAQCLEYCEIEYLIFKCKCIKEDPAAKLHPDLVEDYKYCKTPRKTKCVDDAMKDRTNIFFQDRCDCWRECETKKYATDVSVAGFVSDDNVTIGNRSQEEQLYAELGSARLVVYFHSFTFEHVRAIAKYDEIRVLSNIGGINGMYLGLSFYLLFQALDILVMGAIQFVKKVRESRLSFGQDGNVMSSTAVQTSARGDRKPRRSQVVPQQPTAPELPGYFPNKKNIWDVFEKPSGGTFTTTETYNTTYGPFAIQYYKNSAP</sequence>
<dbReference type="Gene3D" id="1.10.287.820">
    <property type="entry name" value="Acid-sensing ion channel domain"/>
    <property type="match status" value="1"/>
</dbReference>
<evidence type="ECO:0000256" key="1">
    <source>
        <dbReference type="ARBA" id="ARBA00004141"/>
    </source>
</evidence>
<keyword evidence="14" id="KW-1185">Reference proteome</keyword>
<gene>
    <name evidence="15" type="primary">LOC100904397</name>
</gene>
<evidence type="ECO:0000256" key="7">
    <source>
        <dbReference type="ARBA" id="ARBA00023053"/>
    </source>
</evidence>
<dbReference type="CTD" id="32671"/>
<keyword evidence="5 12" id="KW-0812">Transmembrane</keyword>
<keyword evidence="6" id="KW-1133">Transmembrane helix</keyword>
<keyword evidence="4 12" id="KW-0894">Sodium channel</keyword>
<evidence type="ECO:0000256" key="2">
    <source>
        <dbReference type="ARBA" id="ARBA00007193"/>
    </source>
</evidence>
<comment type="subcellular location">
    <subcellularLocation>
        <location evidence="1">Membrane</location>
        <topology evidence="1">Multi-pass membrane protein</topology>
    </subcellularLocation>
</comment>
<dbReference type="AlphaFoldDB" id="A0AAJ7SI32"/>
<keyword evidence="9" id="KW-0472">Membrane</keyword>
<evidence type="ECO:0000313" key="15">
    <source>
        <dbReference type="RefSeq" id="XP_028969073.1"/>
    </source>
</evidence>
<evidence type="ECO:0000256" key="9">
    <source>
        <dbReference type="ARBA" id="ARBA00023136"/>
    </source>
</evidence>
<proteinExistence type="inferred from homology"/>
<evidence type="ECO:0000256" key="6">
    <source>
        <dbReference type="ARBA" id="ARBA00022989"/>
    </source>
</evidence>
<keyword evidence="3 12" id="KW-0813">Transport</keyword>
<dbReference type="GO" id="GO:0005886">
    <property type="term" value="C:plasma membrane"/>
    <property type="evidence" value="ECO:0007669"/>
    <property type="project" value="TreeGrafter"/>
</dbReference>
<evidence type="ECO:0000256" key="11">
    <source>
        <dbReference type="ARBA" id="ARBA00023303"/>
    </source>
</evidence>
<keyword evidence="7" id="KW-0915">Sodium</keyword>
<reference evidence="15" key="1">
    <citation type="submission" date="2025-08" db="UniProtKB">
        <authorList>
            <consortium name="RefSeq"/>
        </authorList>
    </citation>
    <scope>IDENTIFICATION</scope>
</reference>
<dbReference type="RefSeq" id="XP_028969073.1">
    <property type="nucleotide sequence ID" value="XM_029113240.1"/>
</dbReference>
<accession>A0AAJ7SI32</accession>
<dbReference type="Proteomes" id="UP000694867">
    <property type="component" value="Unplaced"/>
</dbReference>
<evidence type="ECO:0000256" key="8">
    <source>
        <dbReference type="ARBA" id="ARBA00023065"/>
    </source>
</evidence>
<feature type="region of interest" description="Disordered" evidence="13">
    <location>
        <begin position="688"/>
        <end position="719"/>
    </location>
</feature>
<dbReference type="KEGG" id="goe:100904397"/>
<dbReference type="GeneID" id="100904397"/>
<evidence type="ECO:0000256" key="4">
    <source>
        <dbReference type="ARBA" id="ARBA00022461"/>
    </source>
</evidence>
<protein>
    <submittedName>
        <fullName evidence="15">Acid-sensing ion channel 1B</fullName>
    </submittedName>
</protein>
<evidence type="ECO:0000256" key="12">
    <source>
        <dbReference type="RuleBase" id="RU000679"/>
    </source>
</evidence>
<keyword evidence="11 12" id="KW-0407">Ion channel</keyword>
<dbReference type="Gene3D" id="1.10.287.770">
    <property type="entry name" value="YojJ-like"/>
    <property type="match status" value="1"/>
</dbReference>
<evidence type="ECO:0000256" key="10">
    <source>
        <dbReference type="ARBA" id="ARBA00023201"/>
    </source>
</evidence>
<evidence type="ECO:0000313" key="14">
    <source>
        <dbReference type="Proteomes" id="UP000694867"/>
    </source>
</evidence>
<organism evidence="14 15">
    <name type="scientific">Galendromus occidentalis</name>
    <name type="common">western predatory mite</name>
    <dbReference type="NCBI Taxonomy" id="34638"/>
    <lineage>
        <taxon>Eukaryota</taxon>
        <taxon>Metazoa</taxon>
        <taxon>Ecdysozoa</taxon>
        <taxon>Arthropoda</taxon>
        <taxon>Chelicerata</taxon>
        <taxon>Arachnida</taxon>
        <taxon>Acari</taxon>
        <taxon>Parasitiformes</taxon>
        <taxon>Mesostigmata</taxon>
        <taxon>Gamasina</taxon>
        <taxon>Phytoseioidea</taxon>
        <taxon>Phytoseiidae</taxon>
        <taxon>Typhlodrominae</taxon>
        <taxon>Galendromus</taxon>
    </lineage>
</organism>
<evidence type="ECO:0000256" key="3">
    <source>
        <dbReference type="ARBA" id="ARBA00022448"/>
    </source>
</evidence>
<dbReference type="PANTHER" id="PTHR11690">
    <property type="entry name" value="AMILORIDE-SENSITIVE SODIUM CHANNEL-RELATED"/>
    <property type="match status" value="1"/>
</dbReference>
<dbReference type="PANTHER" id="PTHR11690:SF248">
    <property type="entry name" value="PICKPOCKET 17, ISOFORM A"/>
    <property type="match status" value="1"/>
</dbReference>
<evidence type="ECO:0000256" key="5">
    <source>
        <dbReference type="ARBA" id="ARBA00022692"/>
    </source>
</evidence>
<dbReference type="PRINTS" id="PR01078">
    <property type="entry name" value="AMINACHANNEL"/>
</dbReference>
<dbReference type="InterPro" id="IPR001873">
    <property type="entry name" value="ENaC"/>
</dbReference>
<dbReference type="Pfam" id="PF00858">
    <property type="entry name" value="ASC"/>
    <property type="match status" value="1"/>
</dbReference>
<comment type="similarity">
    <text evidence="2 12">Belongs to the amiloride-sensitive sodium channel (TC 1.A.6) family.</text>
</comment>